<name>A0A5C4JNZ2_9HYPH</name>
<dbReference type="RefSeq" id="WP_138749330.1">
    <property type="nucleotide sequence ID" value="NZ_VCLB01000008.1"/>
</dbReference>
<feature type="chain" id="PRO_5022990060" description="Glycine zipper domain-containing protein" evidence="1">
    <location>
        <begin position="23"/>
        <end position="83"/>
    </location>
</feature>
<keyword evidence="1" id="KW-0732">Signal</keyword>
<dbReference type="InterPro" id="IPR039567">
    <property type="entry name" value="Gly-zipper"/>
</dbReference>
<dbReference type="Pfam" id="PF13488">
    <property type="entry name" value="Gly-zipper_Omp"/>
    <property type="match status" value="1"/>
</dbReference>
<reference evidence="3 4" key="1">
    <citation type="submission" date="2019-06" db="EMBL/GenBank/DDBJ databases">
        <title>Martelella lutilitoris sp. nov., isolated from a tidal mudflat.</title>
        <authorList>
            <person name="Kim Y.-J."/>
        </authorList>
    </citation>
    <scope>NUCLEOTIDE SEQUENCE [LARGE SCALE GENOMIC DNA]</scope>
    <source>
        <strain evidence="3 4">GH2-6</strain>
    </source>
</reference>
<feature type="domain" description="Glycine zipper" evidence="2">
    <location>
        <begin position="22"/>
        <end position="63"/>
    </location>
</feature>
<evidence type="ECO:0000313" key="4">
    <source>
        <dbReference type="Proteomes" id="UP000307874"/>
    </source>
</evidence>
<sequence length="83" mass="7914">MKRLLFAIALGALGACSATEQGATVGGLSGAAVGTAVTGDVGGATLGGAVGAAAGALIGRANEPGRCYYRDANGERYVAACPK</sequence>
<accession>A0A5C4JNZ2</accession>
<keyword evidence="4" id="KW-1185">Reference proteome</keyword>
<dbReference type="PROSITE" id="PS51257">
    <property type="entry name" value="PROKAR_LIPOPROTEIN"/>
    <property type="match status" value="1"/>
</dbReference>
<gene>
    <name evidence="3" type="ORF">FF124_15150</name>
</gene>
<dbReference type="AlphaFoldDB" id="A0A5C4JNZ2"/>
<proteinExistence type="predicted"/>
<evidence type="ECO:0000313" key="3">
    <source>
        <dbReference type="EMBL" id="TNB46892.1"/>
    </source>
</evidence>
<dbReference type="Proteomes" id="UP000307874">
    <property type="component" value="Unassembled WGS sequence"/>
</dbReference>
<feature type="signal peptide" evidence="1">
    <location>
        <begin position="1"/>
        <end position="22"/>
    </location>
</feature>
<organism evidence="3 4">
    <name type="scientific">Martelella lutilitoris</name>
    <dbReference type="NCBI Taxonomy" id="2583532"/>
    <lineage>
        <taxon>Bacteria</taxon>
        <taxon>Pseudomonadati</taxon>
        <taxon>Pseudomonadota</taxon>
        <taxon>Alphaproteobacteria</taxon>
        <taxon>Hyphomicrobiales</taxon>
        <taxon>Aurantimonadaceae</taxon>
        <taxon>Martelella</taxon>
    </lineage>
</organism>
<comment type="caution">
    <text evidence="3">The sequence shown here is derived from an EMBL/GenBank/DDBJ whole genome shotgun (WGS) entry which is preliminary data.</text>
</comment>
<evidence type="ECO:0000256" key="1">
    <source>
        <dbReference type="SAM" id="SignalP"/>
    </source>
</evidence>
<protein>
    <recommendedName>
        <fullName evidence="2">Glycine zipper domain-containing protein</fullName>
    </recommendedName>
</protein>
<evidence type="ECO:0000259" key="2">
    <source>
        <dbReference type="Pfam" id="PF13488"/>
    </source>
</evidence>
<dbReference type="EMBL" id="VCLB01000008">
    <property type="protein sequence ID" value="TNB46892.1"/>
    <property type="molecule type" value="Genomic_DNA"/>
</dbReference>